<evidence type="ECO:0000313" key="8">
    <source>
        <dbReference type="Proteomes" id="UP000187209"/>
    </source>
</evidence>
<protein>
    <recommendedName>
        <fullName evidence="6">Anoctamin transmembrane domain-containing protein</fullName>
    </recommendedName>
</protein>
<gene>
    <name evidence="7" type="ORF">SteCoe_1129</name>
</gene>
<feature type="transmembrane region" description="Helical" evidence="5">
    <location>
        <begin position="307"/>
        <end position="327"/>
    </location>
</feature>
<evidence type="ECO:0000256" key="2">
    <source>
        <dbReference type="ARBA" id="ARBA00022692"/>
    </source>
</evidence>
<feature type="transmembrane region" description="Helical" evidence="5">
    <location>
        <begin position="656"/>
        <end position="682"/>
    </location>
</feature>
<feature type="domain" description="Anoctamin transmembrane" evidence="6">
    <location>
        <begin position="286"/>
        <end position="724"/>
    </location>
</feature>
<keyword evidence="3 5" id="KW-1133">Transmembrane helix</keyword>
<feature type="transmembrane region" description="Helical" evidence="5">
    <location>
        <begin position="404"/>
        <end position="434"/>
    </location>
</feature>
<dbReference type="AlphaFoldDB" id="A0A1R2D2M9"/>
<dbReference type="InterPro" id="IPR049452">
    <property type="entry name" value="Anoctamin_TM"/>
</dbReference>
<evidence type="ECO:0000256" key="3">
    <source>
        <dbReference type="ARBA" id="ARBA00022989"/>
    </source>
</evidence>
<comment type="caution">
    <text evidence="7">The sequence shown here is derived from an EMBL/GenBank/DDBJ whole genome shotgun (WGS) entry which is preliminary data.</text>
</comment>
<organism evidence="7 8">
    <name type="scientific">Stentor coeruleus</name>
    <dbReference type="NCBI Taxonomy" id="5963"/>
    <lineage>
        <taxon>Eukaryota</taxon>
        <taxon>Sar</taxon>
        <taxon>Alveolata</taxon>
        <taxon>Ciliophora</taxon>
        <taxon>Postciliodesmatophora</taxon>
        <taxon>Heterotrichea</taxon>
        <taxon>Heterotrichida</taxon>
        <taxon>Stentoridae</taxon>
        <taxon>Stentor</taxon>
    </lineage>
</organism>
<keyword evidence="8" id="KW-1185">Reference proteome</keyword>
<name>A0A1R2D2M9_9CILI</name>
<feature type="transmembrane region" description="Helical" evidence="5">
    <location>
        <begin position="530"/>
        <end position="552"/>
    </location>
</feature>
<dbReference type="InterPro" id="IPR007632">
    <property type="entry name" value="Anoctamin"/>
</dbReference>
<evidence type="ECO:0000259" key="6">
    <source>
        <dbReference type="Pfam" id="PF04547"/>
    </source>
</evidence>
<feature type="transmembrane region" description="Helical" evidence="5">
    <location>
        <begin position="603"/>
        <end position="622"/>
    </location>
</feature>
<feature type="transmembrane region" description="Helical" evidence="5">
    <location>
        <begin position="339"/>
        <end position="357"/>
    </location>
</feature>
<feature type="transmembrane region" description="Helical" evidence="5">
    <location>
        <begin position="694"/>
        <end position="716"/>
    </location>
</feature>
<dbReference type="Proteomes" id="UP000187209">
    <property type="component" value="Unassembled WGS sequence"/>
</dbReference>
<evidence type="ECO:0000256" key="4">
    <source>
        <dbReference type="ARBA" id="ARBA00023136"/>
    </source>
</evidence>
<feature type="transmembrane region" description="Helical" evidence="5">
    <location>
        <begin position="489"/>
        <end position="510"/>
    </location>
</feature>
<dbReference type="GO" id="GO:0016020">
    <property type="term" value="C:membrane"/>
    <property type="evidence" value="ECO:0007669"/>
    <property type="project" value="UniProtKB-SubCell"/>
</dbReference>
<evidence type="ECO:0000313" key="7">
    <source>
        <dbReference type="EMBL" id="OMJ95527.1"/>
    </source>
</evidence>
<proteinExistence type="predicted"/>
<dbReference type="OrthoDB" id="296386at2759"/>
<evidence type="ECO:0000256" key="5">
    <source>
        <dbReference type="SAM" id="Phobius"/>
    </source>
</evidence>
<dbReference type="GO" id="GO:0005254">
    <property type="term" value="F:chloride channel activity"/>
    <property type="evidence" value="ECO:0007669"/>
    <property type="project" value="TreeGrafter"/>
</dbReference>
<sequence>MSESVPLLHGHSHHHGLKNMKVYVIQFPSPFDENNSDLKEEILVLEAQKQFFKVFKTSRSIQIPTPGVEQELQLKNQRKKNLDENAIPDMVKKQVSWLFNSNPGESKISRKEFLQTVISGVLFTIKYELNLDYTILESRDKDELFCEIFASEEWLQKKAHSVGYRLQFRSFDDENDPEHLIKYPFKTVSPFAKFEIPEDFKEAVHLFKHYDIEENETNEGGSLFTYNDRVRLIRNSLNTRLDLHIMKEFEISLEDFCLHSEKPLEYLKSEWAILGKMFTAQPLDKIRNYFGEKASLYFAWMEMYKNFMVSAGIIGLIIQVFLLVGYFDETEKQWGKYLQIFFALFLAFWASFFDQVWTRKEKIFAWKWGTTSFYEEEEQRGEFKGKMHRDPVSNKMKRKRTKEWWYALSKFISYSIIFVIIVGVLIIIWTIMFFRWFLINDKMTTIGQIAGGVLNAVQIRIMNIIYDKIATLLNDWENHETETEYNNRLAIKVFIFRFFNSYASLFYLAYYADETDCGTGTCMDYLSIQLALIFVVSILLNSIEVSVPFLLMKRRMISEDMKIAEMKKKNPELRENLYPVEKQAKFESYESPLSDYIEMIIEFGYVAIFGTALPVLPLFLLLEIVVEVRVDSWKICNVFKRADPHRSEDIGVFKDIILVMAYIGAINNAGLIIFTSGVMIDIFGKNVTYGGTEYLLSFVALEHFMLLGMFLISVIIPDEPTVVPKGLTWSERVINEKLYKTGATLKMKMGKFLVGTALNEQDKAHDEDFLLTESKIRYNE</sequence>
<dbReference type="Pfam" id="PF04547">
    <property type="entry name" value="Anoctamin"/>
    <property type="match status" value="1"/>
</dbReference>
<dbReference type="PANTHER" id="PTHR12308:SF73">
    <property type="entry name" value="ANOCTAMIN"/>
    <property type="match status" value="1"/>
</dbReference>
<reference evidence="7 8" key="1">
    <citation type="submission" date="2016-11" db="EMBL/GenBank/DDBJ databases">
        <title>The macronuclear genome of Stentor coeruleus: a giant cell with tiny introns.</title>
        <authorList>
            <person name="Slabodnick M."/>
            <person name="Ruby J.G."/>
            <person name="Reiff S.B."/>
            <person name="Swart E.C."/>
            <person name="Gosai S."/>
            <person name="Prabakaran S."/>
            <person name="Witkowska E."/>
            <person name="Larue G.E."/>
            <person name="Fisher S."/>
            <person name="Freeman R.M."/>
            <person name="Gunawardena J."/>
            <person name="Chu W."/>
            <person name="Stover N.A."/>
            <person name="Gregory B.D."/>
            <person name="Nowacki M."/>
            <person name="Derisi J."/>
            <person name="Roy S.W."/>
            <person name="Marshall W.F."/>
            <person name="Sood P."/>
        </authorList>
    </citation>
    <scope>NUCLEOTIDE SEQUENCE [LARGE SCALE GENOMIC DNA]</scope>
    <source>
        <strain evidence="7">WM001</strain>
    </source>
</reference>
<evidence type="ECO:0000256" key="1">
    <source>
        <dbReference type="ARBA" id="ARBA00004141"/>
    </source>
</evidence>
<dbReference type="PANTHER" id="PTHR12308">
    <property type="entry name" value="ANOCTAMIN"/>
    <property type="match status" value="1"/>
</dbReference>
<dbReference type="EMBL" id="MPUH01000011">
    <property type="protein sequence ID" value="OMJ95527.1"/>
    <property type="molecule type" value="Genomic_DNA"/>
</dbReference>
<comment type="subcellular location">
    <subcellularLocation>
        <location evidence="1">Membrane</location>
        <topology evidence="1">Multi-pass membrane protein</topology>
    </subcellularLocation>
</comment>
<keyword evidence="2 5" id="KW-0812">Transmembrane</keyword>
<keyword evidence="4 5" id="KW-0472">Membrane</keyword>
<accession>A0A1R2D2M9</accession>